<evidence type="ECO:0000256" key="2">
    <source>
        <dbReference type="ARBA" id="ARBA00034772"/>
    </source>
</evidence>
<dbReference type="OrthoDB" id="9768878at2"/>
<dbReference type="Pfam" id="PF00206">
    <property type="entry name" value="Lyase_1"/>
    <property type="match status" value="1"/>
</dbReference>
<dbReference type="InterPro" id="IPR008948">
    <property type="entry name" value="L-Aspartase-like"/>
</dbReference>
<dbReference type="GO" id="GO:0016853">
    <property type="term" value="F:isomerase activity"/>
    <property type="evidence" value="ECO:0007669"/>
    <property type="project" value="UniProtKB-KW"/>
</dbReference>
<reference evidence="4 5" key="1">
    <citation type="submission" date="2016-04" db="EMBL/GenBank/DDBJ databases">
        <title>Draft Genome Sequences of Staphylococcus capitis Strain H36, S. capitis Strain H65, S. cohnii Strain H62, S. hominis Strain H69, Mycobacterium iranicum Strain H39, Plantibacter sp. Strain H53, Pseudomonas oryzihabitans Strain H72, and Microbacterium sp. Strain H83, isolated from residential settings.</title>
        <authorList>
            <person name="Lymperopoulou D."/>
            <person name="Adams R.I."/>
            <person name="Lindow S."/>
            <person name="Coil D.A."/>
            <person name="Jospin G."/>
            <person name="Eisen J.A."/>
        </authorList>
    </citation>
    <scope>NUCLEOTIDE SEQUENCE [LARGE SCALE GENOMIC DNA]</scope>
    <source>
        <strain evidence="4 5">H39</strain>
    </source>
</reference>
<dbReference type="GO" id="GO:0016829">
    <property type="term" value="F:lyase activity"/>
    <property type="evidence" value="ECO:0007669"/>
    <property type="project" value="UniProtKB-KW"/>
</dbReference>
<protein>
    <submittedName>
        <fullName evidence="4">3-carboxy-cis,cis-muconate cycloisomerase</fullName>
    </submittedName>
</protein>
<gene>
    <name evidence="4" type="ORF">A4X20_04800</name>
</gene>
<dbReference type="PANTHER" id="PTHR43172">
    <property type="entry name" value="ADENYLOSUCCINATE LYASE"/>
    <property type="match status" value="1"/>
</dbReference>
<dbReference type="InterPro" id="IPR020557">
    <property type="entry name" value="Fumarate_lyase_CS"/>
</dbReference>
<comment type="caution">
    <text evidence="4">The sequence shown here is derived from an EMBL/GenBank/DDBJ whole genome shotgun (WGS) entry which is preliminary data.</text>
</comment>
<dbReference type="PRINTS" id="PR00149">
    <property type="entry name" value="FUMRATELYASE"/>
</dbReference>
<proteinExistence type="inferred from homology"/>
<dbReference type="Proteomes" id="UP000078396">
    <property type="component" value="Unassembled WGS sequence"/>
</dbReference>
<dbReference type="InterPro" id="IPR022761">
    <property type="entry name" value="Fumarate_lyase_N"/>
</dbReference>
<dbReference type="PROSITE" id="PS00163">
    <property type="entry name" value="FUMARATE_LYASES"/>
    <property type="match status" value="1"/>
</dbReference>
<evidence type="ECO:0000313" key="5">
    <source>
        <dbReference type="Proteomes" id="UP000078396"/>
    </source>
</evidence>
<dbReference type="AlphaFoldDB" id="A0A178LW00"/>
<name>A0A178LW00_MYCIR</name>
<dbReference type="PANTHER" id="PTHR43172:SF2">
    <property type="entry name" value="ADENYLOSUCCINATE LYASE C-TERMINAL DOMAIN-CONTAINING PROTEIN"/>
    <property type="match status" value="1"/>
</dbReference>
<sequence length="401" mass="42520">MTDLFWPGDHRAGQLMSDRTFLAAMVAVEQAWLDSLVDARIAATDARTDLARVITHEDLESIACGADADGNPAAPVVALLRKRTAASTARWLHRGLTSQDVIDTALILCVRDVLAEVADKTTSQIHSLIELIEKYRATETLARTLTQAALPSTLGVRFAHWLDGIVDAAQPLHRLQSSLPVQVGGAVGTLAASTELTGSVDDAIALGDTFADALGLSSALPWHTTRSPITRIGDALTTCCDAWGHIATDVATGSRTEIGELTEGGGGGSSTMPHKRNPVHSVLIRRTALTVGPLAATLHSASATSVDERADGAWHAEWATLRTLARRTVVAAIHTSELLAGLQVHEGRIAANLNGADGTRSEQHTMAELTGRPTDAAYLGAAQRITDATLTRARNFLKERQ</sequence>
<dbReference type="RefSeq" id="WP_064281784.1">
    <property type="nucleotide sequence ID" value="NZ_LWCS01000021.1"/>
</dbReference>
<keyword evidence="1" id="KW-0456">Lyase</keyword>
<evidence type="ECO:0000256" key="1">
    <source>
        <dbReference type="ARBA" id="ARBA00023239"/>
    </source>
</evidence>
<evidence type="ECO:0000313" key="4">
    <source>
        <dbReference type="EMBL" id="OAN38627.1"/>
    </source>
</evidence>
<evidence type="ECO:0000259" key="3">
    <source>
        <dbReference type="Pfam" id="PF00206"/>
    </source>
</evidence>
<dbReference type="SUPFAM" id="SSF48557">
    <property type="entry name" value="L-aspartase-like"/>
    <property type="match status" value="1"/>
</dbReference>
<dbReference type="EMBL" id="LWCS01000021">
    <property type="protein sequence ID" value="OAN38627.1"/>
    <property type="molecule type" value="Genomic_DNA"/>
</dbReference>
<accession>A0A178LW00</accession>
<feature type="domain" description="Fumarate lyase N-terminal" evidence="3">
    <location>
        <begin position="75"/>
        <end position="290"/>
    </location>
</feature>
<organism evidence="4 5">
    <name type="scientific">Mycolicibacterium iranicum</name>
    <name type="common">Mycobacterium iranicum</name>
    <dbReference type="NCBI Taxonomy" id="912594"/>
    <lineage>
        <taxon>Bacteria</taxon>
        <taxon>Bacillati</taxon>
        <taxon>Actinomycetota</taxon>
        <taxon>Actinomycetes</taxon>
        <taxon>Mycobacteriales</taxon>
        <taxon>Mycobacteriaceae</taxon>
        <taxon>Mycolicibacterium</taxon>
    </lineage>
</organism>
<comment type="similarity">
    <text evidence="2">Belongs to the class-II fumarase/aspartase family.</text>
</comment>
<keyword evidence="4" id="KW-0413">Isomerase</keyword>
<dbReference type="Gene3D" id="1.20.200.10">
    <property type="entry name" value="Fumarase/aspartase (Central domain)"/>
    <property type="match status" value="1"/>
</dbReference>
<dbReference type="InterPro" id="IPR000362">
    <property type="entry name" value="Fumarate_lyase_fam"/>
</dbReference>